<organism evidence="1 2">
    <name type="scientific">Elysia crispata</name>
    <name type="common">lettuce slug</name>
    <dbReference type="NCBI Taxonomy" id="231223"/>
    <lineage>
        <taxon>Eukaryota</taxon>
        <taxon>Metazoa</taxon>
        <taxon>Spiralia</taxon>
        <taxon>Lophotrochozoa</taxon>
        <taxon>Mollusca</taxon>
        <taxon>Gastropoda</taxon>
        <taxon>Heterobranchia</taxon>
        <taxon>Euthyneura</taxon>
        <taxon>Panpulmonata</taxon>
        <taxon>Sacoglossa</taxon>
        <taxon>Placobranchoidea</taxon>
        <taxon>Plakobranchidae</taxon>
        <taxon>Elysia</taxon>
    </lineage>
</organism>
<reference evidence="1" key="1">
    <citation type="journal article" date="2023" name="G3 (Bethesda)">
        <title>A reference genome for the long-term kleptoplast-retaining sea slug Elysia crispata morphotype clarki.</title>
        <authorList>
            <person name="Eastman K.E."/>
            <person name="Pendleton A.L."/>
            <person name="Shaikh M.A."/>
            <person name="Suttiyut T."/>
            <person name="Ogas R."/>
            <person name="Tomko P."/>
            <person name="Gavelis G."/>
            <person name="Widhalm J.R."/>
            <person name="Wisecaver J.H."/>
        </authorList>
    </citation>
    <scope>NUCLEOTIDE SEQUENCE</scope>
    <source>
        <strain evidence="1">ECLA1</strain>
    </source>
</reference>
<keyword evidence="2" id="KW-1185">Reference proteome</keyword>
<name>A0AAE1BB62_9GAST</name>
<accession>A0AAE1BB62</accession>
<evidence type="ECO:0000313" key="1">
    <source>
        <dbReference type="EMBL" id="KAK3803109.1"/>
    </source>
</evidence>
<dbReference type="AlphaFoldDB" id="A0AAE1BB62"/>
<proteinExistence type="predicted"/>
<protein>
    <submittedName>
        <fullName evidence="1">Uncharacterized protein</fullName>
    </submittedName>
</protein>
<evidence type="ECO:0000313" key="2">
    <source>
        <dbReference type="Proteomes" id="UP001283361"/>
    </source>
</evidence>
<dbReference type="Proteomes" id="UP001283361">
    <property type="component" value="Unassembled WGS sequence"/>
</dbReference>
<comment type="caution">
    <text evidence="1">The sequence shown here is derived from an EMBL/GenBank/DDBJ whole genome shotgun (WGS) entry which is preliminary data.</text>
</comment>
<dbReference type="EMBL" id="JAWDGP010000188">
    <property type="protein sequence ID" value="KAK3803109.1"/>
    <property type="molecule type" value="Genomic_DNA"/>
</dbReference>
<sequence>MWLWCSRRAFKDEPSPSISCLESEYLTEQYRDDWSGCSCDAMCLIYGDWDFHQSCPAQVHLYHQSHLKQAAATCEEWCLLLTYRHGSLSSQGGFGLAEIHGTPSLTIADIFNYLTGDQVALTDTETGQHYRSTRDFRLLNHQADLSQQQRLVTWDILLTHSSESDLKLADMLDYMRDQARLPVDQLNDFVCAACKSDILATPLPAEPHSLRGGRIQNKLCKLQLRL</sequence>
<gene>
    <name evidence="1" type="ORF">RRG08_028029</name>
</gene>